<dbReference type="Pfam" id="PF06719">
    <property type="entry name" value="AraC_N"/>
    <property type="match status" value="1"/>
</dbReference>
<accession>A0A6L5QNP7</accession>
<evidence type="ECO:0000256" key="1">
    <source>
        <dbReference type="ARBA" id="ARBA00023015"/>
    </source>
</evidence>
<dbReference type="SMART" id="SM00342">
    <property type="entry name" value="HTH_ARAC"/>
    <property type="match status" value="1"/>
</dbReference>
<dbReference type="GO" id="GO:0043565">
    <property type="term" value="F:sequence-specific DNA binding"/>
    <property type="evidence" value="ECO:0007669"/>
    <property type="project" value="InterPro"/>
</dbReference>
<keyword evidence="1" id="KW-0805">Transcription regulation</keyword>
<evidence type="ECO:0000259" key="3">
    <source>
        <dbReference type="PROSITE" id="PS01124"/>
    </source>
</evidence>
<evidence type="ECO:0000256" key="2">
    <source>
        <dbReference type="ARBA" id="ARBA00023163"/>
    </source>
</evidence>
<dbReference type="EMBL" id="WKJM01000035">
    <property type="protein sequence ID" value="MRX11474.1"/>
    <property type="molecule type" value="Genomic_DNA"/>
</dbReference>
<evidence type="ECO:0000313" key="5">
    <source>
        <dbReference type="Proteomes" id="UP000481037"/>
    </source>
</evidence>
<evidence type="ECO:0000313" key="4">
    <source>
        <dbReference type="EMBL" id="MRX11474.1"/>
    </source>
</evidence>
<protein>
    <submittedName>
        <fullName evidence="4">Helix-turn-helix domain-containing protein</fullName>
    </submittedName>
</protein>
<feature type="domain" description="HTH araC/xylS-type" evidence="3">
    <location>
        <begin position="188"/>
        <end position="285"/>
    </location>
</feature>
<reference evidence="4 5" key="1">
    <citation type="submission" date="2019-11" db="EMBL/GenBank/DDBJ databases">
        <title>Novel species isolated from a subtropical stream in China.</title>
        <authorList>
            <person name="Lu H."/>
        </authorList>
    </citation>
    <scope>NUCLEOTIDE SEQUENCE [LARGE SCALE GENOMIC DNA]</scope>
    <source>
        <strain evidence="4 5">FT25W</strain>
    </source>
</reference>
<keyword evidence="2" id="KW-0804">Transcription</keyword>
<dbReference type="PROSITE" id="PS01124">
    <property type="entry name" value="HTH_ARAC_FAMILY_2"/>
    <property type="match status" value="1"/>
</dbReference>
<proteinExistence type="predicted"/>
<dbReference type="PANTHER" id="PTHR43436:SF1">
    <property type="entry name" value="TRANSCRIPTIONAL REGULATORY PROTEIN"/>
    <property type="match status" value="1"/>
</dbReference>
<gene>
    <name evidence="4" type="ORF">GJ697_26980</name>
</gene>
<dbReference type="GO" id="GO:0003700">
    <property type="term" value="F:DNA-binding transcription factor activity"/>
    <property type="evidence" value="ECO:0007669"/>
    <property type="project" value="InterPro"/>
</dbReference>
<dbReference type="AlphaFoldDB" id="A0A6L5QNP7"/>
<dbReference type="PANTHER" id="PTHR43436">
    <property type="entry name" value="ARAC-FAMILY TRANSCRIPTIONAL REGULATOR"/>
    <property type="match status" value="1"/>
</dbReference>
<comment type="caution">
    <text evidence="4">The sequence shown here is derived from an EMBL/GenBank/DDBJ whole genome shotgun (WGS) entry which is preliminary data.</text>
</comment>
<dbReference type="Proteomes" id="UP000481037">
    <property type="component" value="Unassembled WGS sequence"/>
</dbReference>
<name>A0A6L5QNP7_9BURK</name>
<dbReference type="InterPro" id="IPR018060">
    <property type="entry name" value="HTH_AraC"/>
</dbReference>
<dbReference type="Pfam" id="PF12833">
    <property type="entry name" value="HTH_18"/>
    <property type="match status" value="1"/>
</dbReference>
<dbReference type="Gene3D" id="1.10.10.60">
    <property type="entry name" value="Homeodomain-like"/>
    <property type="match status" value="2"/>
</dbReference>
<dbReference type="SUPFAM" id="SSF46689">
    <property type="entry name" value="Homeodomain-like"/>
    <property type="match status" value="2"/>
</dbReference>
<organism evidence="4 5">
    <name type="scientific">Duganella alba</name>
    <dbReference type="NCBI Taxonomy" id="2666081"/>
    <lineage>
        <taxon>Bacteria</taxon>
        <taxon>Pseudomonadati</taxon>
        <taxon>Pseudomonadota</taxon>
        <taxon>Betaproteobacteria</taxon>
        <taxon>Burkholderiales</taxon>
        <taxon>Oxalobacteraceae</taxon>
        <taxon>Telluria group</taxon>
        <taxon>Duganella</taxon>
    </lineage>
</organism>
<dbReference type="InterPro" id="IPR009057">
    <property type="entry name" value="Homeodomain-like_sf"/>
</dbReference>
<dbReference type="InterPro" id="IPR009594">
    <property type="entry name" value="Tscrpt_reg_HTH_AraC_N"/>
</dbReference>
<sequence length="298" mass="33346">MDDLIDQMCRRVLRHMDEQHMETAIPRLAIGAFRNPEPTMTAVGAGVCLVLQGAKQMMVGKKMLRYGAGGCYASLIDLPTTLCVFEMDGDKPYLGTGLTLNHEVFTSLIADMPEAPPDKSALGFHIGTVSRAVLEAWDHLLALLDTPEDIPILAAARERELLYRLLQSPHGPLLRQIGREEGRLAQVRRAIDWMRHHFDESFPIETVAEIAGMSVSSFNRHFREATSTSPLQYQKTLRLQAARRLLASDMDATRTAYAVGYESPSQFSREYARLFGRPPKQDASQLREHISDISNVVI</sequence>
<keyword evidence="5" id="KW-1185">Reference proteome</keyword>
<dbReference type="RefSeq" id="WP_154369868.1">
    <property type="nucleotide sequence ID" value="NZ_WKJM01000035.1"/>
</dbReference>